<dbReference type="EMBL" id="JAVHJM010000013">
    <property type="protein sequence ID" value="KAK6499342.1"/>
    <property type="molecule type" value="Genomic_DNA"/>
</dbReference>
<sequence length="565" mass="63734">MEVTGVVLGALPIIYGAVRVYKDGKKGGSRFFQRRNGVRKLANSLLFHKGALTEVVRRLLISSGCEDVMDLDENPFDFLSDPDIQNQLHDYLGVETEFIFRTKLNEACRNIQKIARSIAGLVPGLKDPTDDLYKIIEENRAHKAKQIDFVPRIKLVFKGADLEDAIKDLDDTMDGLYRFIQIACENRQPLAEKPSRNASKLAVGFRRIQTLANNVHLAICRSWKIGCHTRHDARLFLDDRLEVAVKIAAKKKDCTSALSFRLVFGAESYPTKPIWHETTVEITGREDEGDHANICAGSSGACRVTIVVPQIISTKRTVTIVDDICATIEAFALTQRRISFVIAKNQRIGSISTDLNCFHCFFQGDEVSLETLLSRSPLGNRGCLIPYDQRIALALRLASNLLQLFRTQWLQKPWRKDSIYFPISKSGTKHGPDFRKPFVSIPIDNGVRCVSAHNNTDIRNIMLELGILLLEIWHEVAFETQYNLTNISGIQEPRRTFAFDWMMNTTNPPPLLYEEAIKYCISGLNYGESRNWDCEDPKLWKSLCQNVISPLAKTCTVWGGPGVSI</sequence>
<organism evidence="2 3">
    <name type="scientific">Arthrobotrys conoides</name>
    <dbReference type="NCBI Taxonomy" id="74498"/>
    <lineage>
        <taxon>Eukaryota</taxon>
        <taxon>Fungi</taxon>
        <taxon>Dikarya</taxon>
        <taxon>Ascomycota</taxon>
        <taxon>Pezizomycotina</taxon>
        <taxon>Orbiliomycetes</taxon>
        <taxon>Orbiliales</taxon>
        <taxon>Orbiliaceae</taxon>
        <taxon>Arthrobotrys</taxon>
    </lineage>
</organism>
<comment type="caution">
    <text evidence="2">The sequence shown here is derived from an EMBL/GenBank/DDBJ whole genome shotgun (WGS) entry which is preliminary data.</text>
</comment>
<dbReference type="PANTHER" id="PTHR35186:SF4">
    <property type="entry name" value="PRION-INHIBITION AND PROPAGATION HELO DOMAIN-CONTAINING PROTEIN"/>
    <property type="match status" value="1"/>
</dbReference>
<keyword evidence="3" id="KW-1185">Reference proteome</keyword>
<feature type="domain" description="DUF7580" evidence="1">
    <location>
        <begin position="206"/>
        <end position="554"/>
    </location>
</feature>
<protein>
    <recommendedName>
        <fullName evidence="1">DUF7580 domain-containing protein</fullName>
    </recommendedName>
</protein>
<gene>
    <name evidence="2" type="ORF">TWF506_003970</name>
</gene>
<dbReference type="AlphaFoldDB" id="A0AAN8RPJ9"/>
<evidence type="ECO:0000313" key="2">
    <source>
        <dbReference type="EMBL" id="KAK6499342.1"/>
    </source>
</evidence>
<dbReference type="PANTHER" id="PTHR35186">
    <property type="entry name" value="ANK_REP_REGION DOMAIN-CONTAINING PROTEIN"/>
    <property type="match status" value="1"/>
</dbReference>
<proteinExistence type="predicted"/>
<evidence type="ECO:0000313" key="3">
    <source>
        <dbReference type="Proteomes" id="UP001307849"/>
    </source>
</evidence>
<reference evidence="2 3" key="1">
    <citation type="submission" date="2019-10" db="EMBL/GenBank/DDBJ databases">
        <authorList>
            <person name="Palmer J.M."/>
        </authorList>
    </citation>
    <scope>NUCLEOTIDE SEQUENCE [LARGE SCALE GENOMIC DNA]</scope>
    <source>
        <strain evidence="2 3">TWF506</strain>
    </source>
</reference>
<accession>A0AAN8RPJ9</accession>
<dbReference type="Pfam" id="PF24476">
    <property type="entry name" value="DUF7580"/>
    <property type="match status" value="1"/>
</dbReference>
<dbReference type="InterPro" id="IPR056002">
    <property type="entry name" value="DUF7580"/>
</dbReference>
<name>A0AAN8RPJ9_9PEZI</name>
<dbReference type="Proteomes" id="UP001307849">
    <property type="component" value="Unassembled WGS sequence"/>
</dbReference>
<evidence type="ECO:0000259" key="1">
    <source>
        <dbReference type="Pfam" id="PF24476"/>
    </source>
</evidence>